<dbReference type="AlphaFoldDB" id="A0A6C0Y7B4"/>
<accession>A0A6C0Y7B4</accession>
<evidence type="ECO:0000313" key="1">
    <source>
        <dbReference type="EMBL" id="QIC72068.1"/>
    </source>
</evidence>
<reference evidence="1 2" key="1">
    <citation type="submission" date="2019-09" db="EMBL/GenBank/DDBJ databases">
        <title>Non-baumannii Acinetobacter spp. carrying blaNDM-1 isolated in China.</title>
        <authorList>
            <person name="Cui C."/>
            <person name="Chen C."/>
            <person name="Sun J."/>
            <person name="Liu Y."/>
        </authorList>
    </citation>
    <scope>NUCLEOTIDE SEQUENCE [LARGE SCALE GENOMIC DNA]</scope>
    <source>
        <strain evidence="1 2">B18</strain>
        <plasmid evidence="2">pb18-3</plasmid>
    </source>
</reference>
<name>A0A6C0Y7B4_9GAMM</name>
<dbReference type="Proteomes" id="UP000503440">
    <property type="component" value="Plasmid pB18-3"/>
</dbReference>
<evidence type="ECO:0000313" key="2">
    <source>
        <dbReference type="Proteomes" id="UP000503440"/>
    </source>
</evidence>
<proteinExistence type="predicted"/>
<gene>
    <name evidence="1" type="ORF">FSC09_17065</name>
</gene>
<keyword evidence="1" id="KW-0614">Plasmid</keyword>
<geneLocation type="plasmid" evidence="2">
    <name>pb18-3</name>
</geneLocation>
<protein>
    <submittedName>
        <fullName evidence="1">Uncharacterized protein</fullName>
    </submittedName>
</protein>
<dbReference type="RefSeq" id="WP_163146627.1">
    <property type="nucleotide sequence ID" value="NZ_CP044458.1"/>
</dbReference>
<organism evidence="1 2">
    <name type="scientific">Acinetobacter indicus</name>
    <dbReference type="NCBI Taxonomy" id="756892"/>
    <lineage>
        <taxon>Bacteria</taxon>
        <taxon>Pseudomonadati</taxon>
        <taxon>Pseudomonadota</taxon>
        <taxon>Gammaproteobacteria</taxon>
        <taxon>Moraxellales</taxon>
        <taxon>Moraxellaceae</taxon>
        <taxon>Acinetobacter</taxon>
    </lineage>
</organism>
<dbReference type="EMBL" id="CP044458">
    <property type="protein sequence ID" value="QIC72068.1"/>
    <property type="molecule type" value="Genomic_DNA"/>
</dbReference>
<sequence length="382" mass="43869">MANNTTRPFLVDLIHDEHSSSHLHFIEEQTLISDSLMLMLENAFKHKDVGMIIAHKQVSTSKKAIETIVARSKTYRRNMIVLDIEKILTGNAAYQVVRYNPLRGKSLLQALKIVCSVFMETESNERDKLNIIQIVYPLLKQQISETVPHLTLRKLLNETIKLSETSLNPTSKYAVDGLLKAFSILDDNNLIDRLTDDINDESFNFADIILNNKIGVIKSTDTNQTTSFKHLKTLATADLLETFVDILDHANRKILNGSFRRYFFADLKTLFNPMVMPVVMRYSRKIYMQSHVFLNYQDLPLSPDGSQEEIIVNNAYNRIYQATSPCFPHYKANLWGKQEHMKKMLDPNTIHEQKLPLNTVLFCCNHLPSPELLSFKDFYGAA</sequence>